<reference evidence="1" key="1">
    <citation type="submission" date="2022-05" db="EMBL/GenBank/DDBJ databases">
        <title>Draft genome sequence of Clostridium tertium strain CP3 isolated from Peru.</title>
        <authorList>
            <person name="Hurtado R."/>
            <person name="Lima L."/>
            <person name="Sousa T."/>
            <person name="Jaiswal A.K."/>
            <person name="Tiwari S."/>
            <person name="Maturrano L."/>
            <person name="Brenig B."/>
            <person name="Azevedo V."/>
        </authorList>
    </citation>
    <scope>NUCLEOTIDE SEQUENCE</scope>
    <source>
        <strain evidence="1">CP3</strain>
    </source>
</reference>
<accession>A0A9X3XNE1</accession>
<dbReference type="EMBL" id="JAMRYU010000037">
    <property type="protein sequence ID" value="MDC4242535.1"/>
    <property type="molecule type" value="Genomic_DNA"/>
</dbReference>
<dbReference type="AlphaFoldDB" id="A0A9X3XNE1"/>
<name>A0A9X3XNE1_9CLOT</name>
<comment type="caution">
    <text evidence="1">The sequence shown here is derived from an EMBL/GenBank/DDBJ whole genome shotgun (WGS) entry which is preliminary data.</text>
</comment>
<dbReference type="Proteomes" id="UP001141183">
    <property type="component" value="Unassembled WGS sequence"/>
</dbReference>
<dbReference type="InterPro" id="IPR053746">
    <property type="entry name" value="Viral_HT_Connector_Assembly"/>
</dbReference>
<keyword evidence="2" id="KW-1185">Reference proteome</keyword>
<evidence type="ECO:0000313" key="2">
    <source>
        <dbReference type="Proteomes" id="UP001141183"/>
    </source>
</evidence>
<sequence length="102" mass="11712">MELEILNSLKLRPGISNLPETLLIDFITDAIQDVKIFINYSDNEILPNGCKTIVKDLVVIKCNKLGSEGIASESHEGTSESYESDIPQEIKKKLYRYRRLRW</sequence>
<organism evidence="1 2">
    <name type="scientific">Clostridium tertium</name>
    <dbReference type="NCBI Taxonomy" id="1559"/>
    <lineage>
        <taxon>Bacteria</taxon>
        <taxon>Bacillati</taxon>
        <taxon>Bacillota</taxon>
        <taxon>Clostridia</taxon>
        <taxon>Eubacteriales</taxon>
        <taxon>Clostridiaceae</taxon>
        <taxon>Clostridium</taxon>
    </lineage>
</organism>
<protein>
    <submittedName>
        <fullName evidence="1">Phage head-tail connector protein</fullName>
    </submittedName>
</protein>
<proteinExistence type="predicted"/>
<dbReference type="Pfam" id="PF05135">
    <property type="entry name" value="Phage_connect_1"/>
    <property type="match status" value="1"/>
</dbReference>
<dbReference type="InterPro" id="IPR021146">
    <property type="entry name" value="Phage_gp6-like_head-tail"/>
</dbReference>
<gene>
    <name evidence="1" type="ORF">NE398_20605</name>
</gene>
<dbReference type="RefSeq" id="WP_272470838.1">
    <property type="nucleotide sequence ID" value="NZ_JAMRYU010000037.1"/>
</dbReference>
<dbReference type="Gene3D" id="1.10.246.150">
    <property type="match status" value="1"/>
</dbReference>
<evidence type="ECO:0000313" key="1">
    <source>
        <dbReference type="EMBL" id="MDC4242535.1"/>
    </source>
</evidence>